<gene>
    <name evidence="4" type="ORF">SAMN05192576_3835</name>
</gene>
<dbReference type="SUPFAM" id="SSF55729">
    <property type="entry name" value="Acyl-CoA N-acyltransferases (Nat)"/>
    <property type="match status" value="1"/>
</dbReference>
<evidence type="ECO:0000313" key="5">
    <source>
        <dbReference type="Proteomes" id="UP000199004"/>
    </source>
</evidence>
<feature type="domain" description="N-acetyltransferase" evidence="3">
    <location>
        <begin position="1"/>
        <end position="164"/>
    </location>
</feature>
<protein>
    <submittedName>
        <fullName evidence="4">Predicted N-acetyltransferase YhbS</fullName>
    </submittedName>
</protein>
<accession>A0A1H0IKV6</accession>
<dbReference type="InterPro" id="IPR000182">
    <property type="entry name" value="GNAT_dom"/>
</dbReference>
<sequence length="167" mass="18506">MRLRRATPDDHDQVARVTVAAYDRYLGEDGPETDYVEQLADSAGRDRDGELWVAEESGRVLGSVTVCPEGSPWRELARTGEGEFRMLAVDPEAQGRGVGQALVDLTVERFRSAGASAVVLCSMKEMTDAHRLYERAGFVRDPERDWSPVPGVDLVAYRLALPTEEPR</sequence>
<dbReference type="AlphaFoldDB" id="A0A1H0IKV6"/>
<organism evidence="4 5">
    <name type="scientific">Nocardioides szechwanensis</name>
    <dbReference type="NCBI Taxonomy" id="1005944"/>
    <lineage>
        <taxon>Bacteria</taxon>
        <taxon>Bacillati</taxon>
        <taxon>Actinomycetota</taxon>
        <taxon>Actinomycetes</taxon>
        <taxon>Propionibacteriales</taxon>
        <taxon>Nocardioidaceae</taxon>
        <taxon>Nocardioides</taxon>
    </lineage>
</organism>
<proteinExistence type="predicted"/>
<name>A0A1H0IKV6_9ACTN</name>
<dbReference type="STRING" id="1005944.SAMN05192576_3835"/>
<dbReference type="EMBL" id="FNIC01000007">
    <property type="protein sequence ID" value="SDO32114.1"/>
    <property type="molecule type" value="Genomic_DNA"/>
</dbReference>
<keyword evidence="1 4" id="KW-0808">Transferase</keyword>
<dbReference type="PANTHER" id="PTHR43877:SF2">
    <property type="entry name" value="AMINOALKYLPHOSPHONATE N-ACETYLTRANSFERASE-RELATED"/>
    <property type="match status" value="1"/>
</dbReference>
<keyword evidence="5" id="KW-1185">Reference proteome</keyword>
<keyword evidence="2" id="KW-0012">Acyltransferase</keyword>
<dbReference type="InterPro" id="IPR050832">
    <property type="entry name" value="Bact_Acetyltransf"/>
</dbReference>
<evidence type="ECO:0000259" key="3">
    <source>
        <dbReference type="PROSITE" id="PS51186"/>
    </source>
</evidence>
<evidence type="ECO:0000256" key="2">
    <source>
        <dbReference type="ARBA" id="ARBA00023315"/>
    </source>
</evidence>
<dbReference type="GO" id="GO:0016747">
    <property type="term" value="F:acyltransferase activity, transferring groups other than amino-acyl groups"/>
    <property type="evidence" value="ECO:0007669"/>
    <property type="project" value="InterPro"/>
</dbReference>
<dbReference type="PANTHER" id="PTHR43877">
    <property type="entry name" value="AMINOALKYLPHOSPHONATE N-ACETYLTRANSFERASE-RELATED-RELATED"/>
    <property type="match status" value="1"/>
</dbReference>
<dbReference type="OrthoDB" id="273614at2"/>
<dbReference type="Gene3D" id="3.40.630.30">
    <property type="match status" value="1"/>
</dbReference>
<dbReference type="Proteomes" id="UP000199004">
    <property type="component" value="Unassembled WGS sequence"/>
</dbReference>
<dbReference type="PROSITE" id="PS51186">
    <property type="entry name" value="GNAT"/>
    <property type="match status" value="1"/>
</dbReference>
<dbReference type="RefSeq" id="WP_091026401.1">
    <property type="nucleotide sequence ID" value="NZ_BKAE01000009.1"/>
</dbReference>
<dbReference type="CDD" id="cd04301">
    <property type="entry name" value="NAT_SF"/>
    <property type="match status" value="1"/>
</dbReference>
<dbReference type="Pfam" id="PF00583">
    <property type="entry name" value="Acetyltransf_1"/>
    <property type="match status" value="1"/>
</dbReference>
<dbReference type="InterPro" id="IPR016181">
    <property type="entry name" value="Acyl_CoA_acyltransferase"/>
</dbReference>
<evidence type="ECO:0000313" key="4">
    <source>
        <dbReference type="EMBL" id="SDO32114.1"/>
    </source>
</evidence>
<reference evidence="4 5" key="1">
    <citation type="submission" date="2016-10" db="EMBL/GenBank/DDBJ databases">
        <authorList>
            <person name="de Groot N.N."/>
        </authorList>
    </citation>
    <scope>NUCLEOTIDE SEQUENCE [LARGE SCALE GENOMIC DNA]</scope>
    <source>
        <strain evidence="4 5">CGMCC 1.11147</strain>
    </source>
</reference>
<evidence type="ECO:0000256" key="1">
    <source>
        <dbReference type="ARBA" id="ARBA00022679"/>
    </source>
</evidence>